<keyword evidence="2" id="KW-0067">ATP-binding</keyword>
<dbReference type="SMART" id="SM00670">
    <property type="entry name" value="PINc"/>
    <property type="match status" value="1"/>
</dbReference>
<dbReference type="GO" id="GO:0005524">
    <property type="term" value="F:ATP binding"/>
    <property type="evidence" value="ECO:0007669"/>
    <property type="project" value="UniProtKB-KW"/>
</dbReference>
<dbReference type="KEGG" id="vg:14516355"/>
<keyword evidence="6" id="KW-1185">Reference proteome</keyword>
<dbReference type="Gene3D" id="3.40.50.300">
    <property type="entry name" value="P-loop containing nucleotide triphosphate hydrolases"/>
    <property type="match status" value="1"/>
</dbReference>
<dbReference type="InterPro" id="IPR029060">
    <property type="entry name" value="PIN-like_dom_sf"/>
</dbReference>
<dbReference type="PANTHER" id="PTHR30473:SF2">
    <property type="entry name" value="PIN DOMAIN-CONTAINING PROTEIN"/>
    <property type="match status" value="1"/>
</dbReference>
<dbReference type="InterPro" id="IPR003714">
    <property type="entry name" value="PhoH"/>
</dbReference>
<keyword evidence="1" id="KW-0547">Nucleotide-binding</keyword>
<reference evidence="6" key="1">
    <citation type="submission" date="2011-01" db="EMBL/GenBank/DDBJ databases">
        <authorList>
            <person name="Drulis-Kawa Z."/>
            <person name="Maciaszczyk-Dziubinska E."/>
            <person name="Villegas A."/>
            <person name="Kropinski A.M."/>
        </authorList>
    </citation>
    <scope>NUCLEOTIDE SEQUENCE [LARGE SCALE GENOMIC DNA]</scope>
</reference>
<evidence type="ECO:0000313" key="6">
    <source>
        <dbReference type="Proteomes" id="UP000010073"/>
    </source>
</evidence>
<feature type="domain" description="PIN" evidence="4">
    <location>
        <begin position="3"/>
        <end position="131"/>
    </location>
</feature>
<evidence type="ECO:0000256" key="1">
    <source>
        <dbReference type="ARBA" id="ARBA00022741"/>
    </source>
</evidence>
<evidence type="ECO:0000256" key="2">
    <source>
        <dbReference type="ARBA" id="ARBA00022840"/>
    </source>
</evidence>
<comment type="similarity">
    <text evidence="3">In the N-terminal section; belongs to the PINc/VapC protein family.</text>
</comment>
<protein>
    <submittedName>
        <fullName evidence="5">Putative PhoH family protein</fullName>
    </submittedName>
</protein>
<dbReference type="InterPro" id="IPR051451">
    <property type="entry name" value="PhoH2-like"/>
</dbReference>
<dbReference type="SUPFAM" id="SSF52540">
    <property type="entry name" value="P-loop containing nucleoside triphosphate hydrolases"/>
    <property type="match status" value="1"/>
</dbReference>
<dbReference type="Pfam" id="PF13638">
    <property type="entry name" value="PIN_4"/>
    <property type="match status" value="1"/>
</dbReference>
<evidence type="ECO:0000256" key="3">
    <source>
        <dbReference type="ARBA" id="ARBA00046345"/>
    </source>
</evidence>
<gene>
    <name evidence="5" type="ORF">KP27_164</name>
</gene>
<dbReference type="EMBL" id="HQ918180">
    <property type="protein sequence ID" value="AEX26630.1"/>
    <property type="molecule type" value="Genomic_DNA"/>
</dbReference>
<dbReference type="InterPro" id="IPR002716">
    <property type="entry name" value="PIN_dom"/>
</dbReference>
<dbReference type="SUPFAM" id="SSF88723">
    <property type="entry name" value="PIN domain-like"/>
    <property type="match status" value="1"/>
</dbReference>
<accession>K7NNS3</accession>
<dbReference type="GeneID" id="14516355"/>
<dbReference type="OrthoDB" id="2830at10239"/>
<dbReference type="Proteomes" id="UP000010073">
    <property type="component" value="Segment"/>
</dbReference>
<dbReference type="RefSeq" id="YP_007348786.1">
    <property type="nucleotide sequence ID" value="NC_020080.1"/>
</dbReference>
<dbReference type="Gene3D" id="3.40.50.1010">
    <property type="entry name" value="5'-nuclease"/>
    <property type="match status" value="1"/>
</dbReference>
<proteinExistence type="inferred from homology"/>
<evidence type="ECO:0000313" key="5">
    <source>
        <dbReference type="EMBL" id="AEX26630.1"/>
    </source>
</evidence>
<dbReference type="Pfam" id="PF02562">
    <property type="entry name" value="PhoH"/>
    <property type="match status" value="1"/>
</dbReference>
<name>K7NNS3_9CAUD</name>
<organism evidence="5 6">
    <name type="scientific">Klebsiella phage KP27</name>
    <dbReference type="NCBI Taxonomy" id="1129147"/>
    <lineage>
        <taxon>Viruses</taxon>
        <taxon>Duplodnaviria</taxon>
        <taxon>Heunggongvirae</taxon>
        <taxon>Uroviricota</taxon>
        <taxon>Caudoviricetes</taxon>
        <taxon>Pantevenvirales</taxon>
        <taxon>Straboviridae</taxon>
        <taxon>Slopekvirus</taxon>
        <taxon>Slopekvirus kp27</taxon>
    </lineage>
</organism>
<sequence>MTNRFVLDTNVLISNPYSVYSFIEPDTEIIITAATMEELDHLKSKERTAHEARLAIRLLSKAILGQNYEAITQTGVSLNLTNPALPESVKLRIVDYIGSEEFPLDKQDARIIATCMQENATLITRDINMLLIAMSRGCKVEQYTGDDTLKDSDVLYSGYVEIPDFWDTVEVLGYTDNVAQITYSSLPDEDFYPNQYITSNGELVGRVVTADEICLNVLPVKHEQAMKRKLMKAIQPRDSLQAAFVESIMSNEIDVATIMGGAGSGKTMLAVSGAMHLVNSGHYANLMYVKSDSPLSSEIGFLPGTLGEKLRPSIEPCITSLNILFKDNPESEKYIEGLIEKGVVQFPSLYYFRGRSIGHPDPGKGSVLIVDECQNLSNHEIKSIISRCGENTLLILCGNIKQIDNPRNTAVNNGFVWAVEKLKEYEHSSHIILDTVYRSRLAAFVEDNF</sequence>
<dbReference type="CDD" id="cd09883">
    <property type="entry name" value="PIN_VapC_PhoHL-ATPase"/>
    <property type="match status" value="1"/>
</dbReference>
<dbReference type="InterPro" id="IPR027417">
    <property type="entry name" value="P-loop_NTPase"/>
</dbReference>
<dbReference type="PANTHER" id="PTHR30473">
    <property type="entry name" value="PROTEIN PHOH"/>
    <property type="match status" value="1"/>
</dbReference>
<evidence type="ECO:0000259" key="4">
    <source>
        <dbReference type="SMART" id="SM00670"/>
    </source>
</evidence>